<organism evidence="1 2">
    <name type="scientific">Candidatus Wolfebacteria bacterium RIFOXYD1_FULL_48_65</name>
    <dbReference type="NCBI Taxonomy" id="1802561"/>
    <lineage>
        <taxon>Bacteria</taxon>
        <taxon>Candidatus Wolfeibacteriota</taxon>
    </lineage>
</organism>
<protein>
    <submittedName>
        <fullName evidence="1">Uncharacterized protein</fullName>
    </submittedName>
</protein>
<evidence type="ECO:0000313" key="2">
    <source>
        <dbReference type="Proteomes" id="UP000179057"/>
    </source>
</evidence>
<accession>A0A1F8E1C3</accession>
<gene>
    <name evidence="1" type="ORF">A2610_01370</name>
</gene>
<comment type="caution">
    <text evidence="1">The sequence shown here is derived from an EMBL/GenBank/DDBJ whole genome shotgun (WGS) entry which is preliminary data.</text>
</comment>
<dbReference type="AlphaFoldDB" id="A0A1F8E1C3"/>
<proteinExistence type="predicted"/>
<evidence type="ECO:0000313" key="1">
    <source>
        <dbReference type="EMBL" id="OGM94613.1"/>
    </source>
</evidence>
<dbReference type="Proteomes" id="UP000179057">
    <property type="component" value="Unassembled WGS sequence"/>
</dbReference>
<dbReference type="EMBL" id="MGIV01000012">
    <property type="protein sequence ID" value="OGM94613.1"/>
    <property type="molecule type" value="Genomic_DNA"/>
</dbReference>
<reference evidence="1 2" key="1">
    <citation type="journal article" date="2016" name="Nat. Commun.">
        <title>Thousands of microbial genomes shed light on interconnected biogeochemical processes in an aquifer system.</title>
        <authorList>
            <person name="Anantharaman K."/>
            <person name="Brown C.T."/>
            <person name="Hug L.A."/>
            <person name="Sharon I."/>
            <person name="Castelle C.J."/>
            <person name="Probst A.J."/>
            <person name="Thomas B.C."/>
            <person name="Singh A."/>
            <person name="Wilkins M.J."/>
            <person name="Karaoz U."/>
            <person name="Brodie E.L."/>
            <person name="Williams K.H."/>
            <person name="Hubbard S.S."/>
            <person name="Banfield J.F."/>
        </authorList>
    </citation>
    <scope>NUCLEOTIDE SEQUENCE [LARGE SCALE GENOMIC DNA]</scope>
</reference>
<sequence>MPSIEIYGHDSRAGAAIQAGLRKHLHHHAFGKDCVVTVVESRCLEVPHPHDAPFLRVYIEPDDDIDNLLRELIACPHLDIAHTHDIEVTELRAFYPKRK</sequence>
<name>A0A1F8E1C3_9BACT</name>